<accession>A0ABP9EKJ4</accession>
<dbReference type="Proteomes" id="UP001501752">
    <property type="component" value="Unassembled WGS sequence"/>
</dbReference>
<organism evidence="1 2">
    <name type="scientific">Kitasatospora terrestris</name>
    <dbReference type="NCBI Taxonomy" id="258051"/>
    <lineage>
        <taxon>Bacteria</taxon>
        <taxon>Bacillati</taxon>
        <taxon>Actinomycetota</taxon>
        <taxon>Actinomycetes</taxon>
        <taxon>Kitasatosporales</taxon>
        <taxon>Streptomycetaceae</taxon>
        <taxon>Kitasatospora</taxon>
    </lineage>
</organism>
<reference evidence="2" key="1">
    <citation type="journal article" date="2019" name="Int. J. Syst. Evol. Microbiol.">
        <title>The Global Catalogue of Microorganisms (GCM) 10K type strain sequencing project: providing services to taxonomists for standard genome sequencing and annotation.</title>
        <authorList>
            <consortium name="The Broad Institute Genomics Platform"/>
            <consortium name="The Broad Institute Genome Sequencing Center for Infectious Disease"/>
            <person name="Wu L."/>
            <person name="Ma J."/>
        </authorList>
    </citation>
    <scope>NUCLEOTIDE SEQUENCE [LARGE SCALE GENOMIC DNA]</scope>
    <source>
        <strain evidence="2">JCM 13006</strain>
    </source>
</reference>
<comment type="caution">
    <text evidence="1">The sequence shown here is derived from an EMBL/GenBank/DDBJ whole genome shotgun (WGS) entry which is preliminary data.</text>
</comment>
<protein>
    <submittedName>
        <fullName evidence="1">Uncharacterized protein</fullName>
    </submittedName>
</protein>
<evidence type="ECO:0000313" key="2">
    <source>
        <dbReference type="Proteomes" id="UP001501752"/>
    </source>
</evidence>
<dbReference type="RefSeq" id="WP_345701183.1">
    <property type="nucleotide sequence ID" value="NZ_BAABIS010000001.1"/>
</dbReference>
<proteinExistence type="predicted"/>
<name>A0ABP9EKJ4_9ACTN</name>
<evidence type="ECO:0000313" key="1">
    <source>
        <dbReference type="EMBL" id="GAA4881749.1"/>
    </source>
</evidence>
<sequence>MVAPVENLTTLHVRVASLGPHPRLGDWDLASAEVLSAEPVSGRADLLSQYVGRTVQLGIPRRLTGGLHPGSGLTLRARLATGDILAEPNPGPGDFTVDAG</sequence>
<gene>
    <name evidence="1" type="ORF">GCM10023235_72740</name>
</gene>
<keyword evidence="2" id="KW-1185">Reference proteome</keyword>
<dbReference type="EMBL" id="BAABIS010000001">
    <property type="protein sequence ID" value="GAA4881749.1"/>
    <property type="molecule type" value="Genomic_DNA"/>
</dbReference>